<dbReference type="EMBL" id="CP017641">
    <property type="protein sequence ID" value="APZ92059.1"/>
    <property type="molecule type" value="Genomic_DNA"/>
</dbReference>
<dbReference type="NCBIfam" id="TIGR02937">
    <property type="entry name" value="sigma70-ECF"/>
    <property type="match status" value="1"/>
</dbReference>
<sequence length="218" mass="24465">MSLVPSLPDSDATSASLLMTLRTDPNSVVWGTFVAKYQGLIKRWCKAWGLQNADCDDVTQDVMLRLAAAMKEFEYDPSLNFRSWLKTVTRRAASTFADRDQRVGKGEGGTQILSRLGTIAAQDDLSKRLEDEYLHELTQLAILRIRMKVQPRTWQAFQLTAQEGKSGAEVAKQLGMQVTHVYVAKSEVLKALRQEIRRLEPSESDSPDVSRQFKSGLS</sequence>
<dbReference type="GO" id="GO:0016987">
    <property type="term" value="F:sigma factor activity"/>
    <property type="evidence" value="ECO:0007669"/>
    <property type="project" value="UniProtKB-KW"/>
</dbReference>
<gene>
    <name evidence="8" type="ORF">Fuma_01663</name>
</gene>
<dbReference type="SUPFAM" id="SSF88659">
    <property type="entry name" value="Sigma3 and sigma4 domains of RNA polymerase sigma factors"/>
    <property type="match status" value="1"/>
</dbReference>
<dbReference type="InterPro" id="IPR039425">
    <property type="entry name" value="RNA_pol_sigma-70-like"/>
</dbReference>
<evidence type="ECO:0000256" key="6">
    <source>
        <dbReference type="SAM" id="MobiDB-lite"/>
    </source>
</evidence>
<protein>
    <submittedName>
        <fullName evidence="8">RNA polymerase sigma factor</fullName>
    </submittedName>
</protein>
<evidence type="ECO:0000256" key="3">
    <source>
        <dbReference type="ARBA" id="ARBA00023082"/>
    </source>
</evidence>
<dbReference type="GO" id="GO:0006352">
    <property type="term" value="P:DNA-templated transcription initiation"/>
    <property type="evidence" value="ECO:0007669"/>
    <property type="project" value="InterPro"/>
</dbReference>
<dbReference type="Gene3D" id="1.10.1740.10">
    <property type="match status" value="1"/>
</dbReference>
<organism evidence="8 9">
    <name type="scientific">Fuerstiella marisgermanici</name>
    <dbReference type="NCBI Taxonomy" id="1891926"/>
    <lineage>
        <taxon>Bacteria</taxon>
        <taxon>Pseudomonadati</taxon>
        <taxon>Planctomycetota</taxon>
        <taxon>Planctomycetia</taxon>
        <taxon>Planctomycetales</taxon>
        <taxon>Planctomycetaceae</taxon>
        <taxon>Fuerstiella</taxon>
    </lineage>
</organism>
<evidence type="ECO:0000256" key="4">
    <source>
        <dbReference type="ARBA" id="ARBA00023125"/>
    </source>
</evidence>
<name>A0A1P8WDF4_9PLAN</name>
<proteinExistence type="inferred from homology"/>
<keyword evidence="9" id="KW-1185">Reference proteome</keyword>
<dbReference type="PANTHER" id="PTHR43133:SF8">
    <property type="entry name" value="RNA POLYMERASE SIGMA FACTOR HI_1459-RELATED"/>
    <property type="match status" value="1"/>
</dbReference>
<evidence type="ECO:0000256" key="2">
    <source>
        <dbReference type="ARBA" id="ARBA00023015"/>
    </source>
</evidence>
<dbReference type="AlphaFoldDB" id="A0A1P8WDF4"/>
<dbReference type="InterPro" id="IPR013324">
    <property type="entry name" value="RNA_pol_sigma_r3/r4-like"/>
</dbReference>
<dbReference type="Pfam" id="PF04542">
    <property type="entry name" value="Sigma70_r2"/>
    <property type="match status" value="1"/>
</dbReference>
<dbReference type="InterPro" id="IPR013325">
    <property type="entry name" value="RNA_pol_sigma_r2"/>
</dbReference>
<dbReference type="Proteomes" id="UP000187735">
    <property type="component" value="Chromosome"/>
</dbReference>
<evidence type="ECO:0000313" key="9">
    <source>
        <dbReference type="Proteomes" id="UP000187735"/>
    </source>
</evidence>
<accession>A0A1P8WDF4</accession>
<evidence type="ECO:0000259" key="7">
    <source>
        <dbReference type="Pfam" id="PF04542"/>
    </source>
</evidence>
<evidence type="ECO:0000256" key="5">
    <source>
        <dbReference type="ARBA" id="ARBA00023163"/>
    </source>
</evidence>
<dbReference type="GO" id="GO:0003677">
    <property type="term" value="F:DNA binding"/>
    <property type="evidence" value="ECO:0007669"/>
    <property type="project" value="UniProtKB-KW"/>
</dbReference>
<dbReference type="SUPFAM" id="SSF88946">
    <property type="entry name" value="Sigma2 domain of RNA polymerase sigma factors"/>
    <property type="match status" value="1"/>
</dbReference>
<dbReference type="PANTHER" id="PTHR43133">
    <property type="entry name" value="RNA POLYMERASE ECF-TYPE SIGMA FACTO"/>
    <property type="match status" value="1"/>
</dbReference>
<comment type="similarity">
    <text evidence="1">Belongs to the sigma-70 factor family. ECF subfamily.</text>
</comment>
<feature type="region of interest" description="Disordered" evidence="6">
    <location>
        <begin position="199"/>
        <end position="218"/>
    </location>
</feature>
<keyword evidence="3" id="KW-0731">Sigma factor</keyword>
<evidence type="ECO:0000313" key="8">
    <source>
        <dbReference type="EMBL" id="APZ92059.1"/>
    </source>
</evidence>
<keyword evidence="4" id="KW-0238">DNA-binding</keyword>
<keyword evidence="5" id="KW-0804">Transcription</keyword>
<feature type="domain" description="RNA polymerase sigma-70 region 2" evidence="7">
    <location>
        <begin position="34"/>
        <end position="102"/>
    </location>
</feature>
<dbReference type="InterPro" id="IPR014284">
    <property type="entry name" value="RNA_pol_sigma-70_dom"/>
</dbReference>
<dbReference type="InterPro" id="IPR007627">
    <property type="entry name" value="RNA_pol_sigma70_r2"/>
</dbReference>
<keyword evidence="2" id="KW-0805">Transcription regulation</keyword>
<reference evidence="8 9" key="1">
    <citation type="journal article" date="2016" name="Front. Microbiol.">
        <title>Fuerstia marisgermanicae gen. nov., sp. nov., an Unusual Member of the Phylum Planctomycetes from the German Wadden Sea.</title>
        <authorList>
            <person name="Kohn T."/>
            <person name="Heuer A."/>
            <person name="Jogler M."/>
            <person name="Vollmers J."/>
            <person name="Boedeker C."/>
            <person name="Bunk B."/>
            <person name="Rast P."/>
            <person name="Borchert D."/>
            <person name="Glockner I."/>
            <person name="Freese H.M."/>
            <person name="Klenk H.P."/>
            <person name="Overmann J."/>
            <person name="Kaster A.K."/>
            <person name="Rohde M."/>
            <person name="Wiegand S."/>
            <person name="Jogler C."/>
        </authorList>
    </citation>
    <scope>NUCLEOTIDE SEQUENCE [LARGE SCALE GENOMIC DNA]</scope>
    <source>
        <strain evidence="8 9">NH11</strain>
    </source>
</reference>
<feature type="compositionally biased region" description="Polar residues" evidence="6">
    <location>
        <begin position="207"/>
        <end position="218"/>
    </location>
</feature>
<dbReference type="STRING" id="1891926.Fuma_01663"/>
<dbReference type="KEGG" id="fmr:Fuma_01663"/>
<evidence type="ECO:0000256" key="1">
    <source>
        <dbReference type="ARBA" id="ARBA00010641"/>
    </source>
</evidence>